<evidence type="ECO:0000313" key="5">
    <source>
        <dbReference type="Proteomes" id="UP001144036"/>
    </source>
</evidence>
<proteinExistence type="inferred from homology"/>
<dbReference type="EMBL" id="JAPNNL010000017">
    <property type="protein sequence ID" value="MDA0633186.1"/>
    <property type="molecule type" value="Genomic_DNA"/>
</dbReference>
<comment type="similarity">
    <text evidence="1">Belongs to the LytR/CpsA/Psr (LCP) family.</text>
</comment>
<dbReference type="PANTHER" id="PTHR33392:SF6">
    <property type="entry name" value="POLYISOPRENYL-TEICHOIC ACID--PEPTIDOGLYCAN TEICHOIC ACID TRANSFERASE TAGU"/>
    <property type="match status" value="1"/>
</dbReference>
<dbReference type="NCBIfam" id="TIGR00350">
    <property type="entry name" value="lytR_cpsA_psr"/>
    <property type="match status" value="1"/>
</dbReference>
<dbReference type="Pfam" id="PF03816">
    <property type="entry name" value="LytR_cpsA_psr"/>
    <property type="match status" value="1"/>
</dbReference>
<organism evidence="4 5">
    <name type="scientific">Nonomuraea corallina</name>
    <dbReference type="NCBI Taxonomy" id="2989783"/>
    <lineage>
        <taxon>Bacteria</taxon>
        <taxon>Bacillati</taxon>
        <taxon>Actinomycetota</taxon>
        <taxon>Actinomycetes</taxon>
        <taxon>Streptosporangiales</taxon>
        <taxon>Streptosporangiaceae</taxon>
        <taxon>Nonomuraea</taxon>
    </lineage>
</organism>
<reference evidence="4" key="1">
    <citation type="submission" date="2022-11" db="EMBL/GenBank/DDBJ databases">
        <title>Nonomuraea corallina sp. nov., a new species of the genus Nonomuraea isolated from sea side sediment in Thai sea.</title>
        <authorList>
            <person name="Ngamcharungchit C."/>
            <person name="Matsumoto A."/>
            <person name="Suriyachadkun C."/>
            <person name="Panbangred W."/>
            <person name="Inahashi Y."/>
            <person name="Intra B."/>
        </authorList>
    </citation>
    <scope>NUCLEOTIDE SEQUENCE</scope>
    <source>
        <strain evidence="4">MCN248</strain>
    </source>
</reference>
<dbReference type="InterPro" id="IPR004474">
    <property type="entry name" value="LytR_CpsA_psr"/>
</dbReference>
<evidence type="ECO:0000259" key="3">
    <source>
        <dbReference type="Pfam" id="PF03816"/>
    </source>
</evidence>
<keyword evidence="2" id="KW-1133">Transmembrane helix</keyword>
<keyword evidence="5" id="KW-1185">Reference proteome</keyword>
<dbReference type="Proteomes" id="UP001144036">
    <property type="component" value="Unassembled WGS sequence"/>
</dbReference>
<name>A0ABT4S7P6_9ACTN</name>
<dbReference type="RefSeq" id="WP_270153986.1">
    <property type="nucleotide sequence ID" value="NZ_JAPNNL010000017.1"/>
</dbReference>
<dbReference type="PANTHER" id="PTHR33392">
    <property type="entry name" value="POLYISOPRENYL-TEICHOIC ACID--PEPTIDOGLYCAN TEICHOIC ACID TRANSFERASE TAGU"/>
    <property type="match status" value="1"/>
</dbReference>
<feature type="transmembrane region" description="Helical" evidence="2">
    <location>
        <begin position="38"/>
        <end position="64"/>
    </location>
</feature>
<evidence type="ECO:0000313" key="4">
    <source>
        <dbReference type="EMBL" id="MDA0633186.1"/>
    </source>
</evidence>
<keyword evidence="2" id="KW-0472">Membrane</keyword>
<gene>
    <name evidence="4" type="ORF">OUY22_07115</name>
</gene>
<feature type="domain" description="Cell envelope-related transcriptional attenuator" evidence="3">
    <location>
        <begin position="108"/>
        <end position="257"/>
    </location>
</feature>
<dbReference type="Gene3D" id="3.40.630.190">
    <property type="entry name" value="LCP protein"/>
    <property type="match status" value="1"/>
</dbReference>
<sequence length="332" mass="36010">MDDLRMLRDLGGRLEHEPPATLARQRERLVRAGSRRRWFGWMAAGLVAVATVATVTAVAVPALLLGDSQRTVAHPVGGRPAKVTEAMNVLLVGTDKEANRGVPDDPGRTDLIVLLHLPADRKRATAVSIPRDSLVELPTCGPAPARTGLIGSVYGEGGLTCTLQAVESLTDVRIDHMVEVDFAGFARLVDALGGIEVTLKRAVDDPRSKLTLPAGRSLLNGEQAVGYMRLRNYGDGSDVARIRRQQILVAAMVRKAKEVLADPDRLRRFVSVVAESVTTDSALDLERMIAIAETLEGRDLKLVTVPWGPHPADPNRIAWKQPDAERLFASLR</sequence>
<accession>A0ABT4S7P6</accession>
<protein>
    <submittedName>
        <fullName evidence="4">LCP family protein</fullName>
    </submittedName>
</protein>
<keyword evidence="2" id="KW-0812">Transmembrane</keyword>
<comment type="caution">
    <text evidence="4">The sequence shown here is derived from an EMBL/GenBank/DDBJ whole genome shotgun (WGS) entry which is preliminary data.</text>
</comment>
<dbReference type="InterPro" id="IPR050922">
    <property type="entry name" value="LytR/CpsA/Psr_CW_biosynth"/>
</dbReference>
<evidence type="ECO:0000256" key="1">
    <source>
        <dbReference type="ARBA" id="ARBA00006068"/>
    </source>
</evidence>
<evidence type="ECO:0000256" key="2">
    <source>
        <dbReference type="SAM" id="Phobius"/>
    </source>
</evidence>